<sequence length="138" mass="14778">MNLLQLLFTVVMFGTIGVALWKGEWPERATAIVLFCAAAASPLVESTLFASPEYGILAVDLLLLGWLGALALVTDRFWPLWATGFHLVGTVIHIARMADPTVVPNAYALGQVFWSYPVLAALASGALVEAPAARARRA</sequence>
<evidence type="ECO:0008006" key="4">
    <source>
        <dbReference type="Google" id="ProtNLM"/>
    </source>
</evidence>
<organism evidence="2 3">
    <name type="scientific">Sphingoaurantiacus capsulatus</name>
    <dbReference type="NCBI Taxonomy" id="1771310"/>
    <lineage>
        <taxon>Bacteria</taxon>
        <taxon>Pseudomonadati</taxon>
        <taxon>Pseudomonadota</taxon>
        <taxon>Alphaproteobacteria</taxon>
        <taxon>Sphingomonadales</taxon>
        <taxon>Sphingosinicellaceae</taxon>
        <taxon>Sphingoaurantiacus</taxon>
    </lineage>
</organism>
<gene>
    <name evidence="2" type="ORF">ACFOMD_17610</name>
</gene>
<evidence type="ECO:0000313" key="3">
    <source>
        <dbReference type="Proteomes" id="UP001595615"/>
    </source>
</evidence>
<comment type="caution">
    <text evidence="2">The sequence shown here is derived from an EMBL/GenBank/DDBJ whole genome shotgun (WGS) entry which is preliminary data.</text>
</comment>
<accession>A0ABV7XI36</accession>
<proteinExistence type="predicted"/>
<keyword evidence="1" id="KW-0472">Membrane</keyword>
<evidence type="ECO:0000313" key="2">
    <source>
        <dbReference type="EMBL" id="MFC3714389.1"/>
    </source>
</evidence>
<name>A0ABV7XI36_9SPHN</name>
<reference evidence="3" key="1">
    <citation type="journal article" date="2019" name="Int. J. Syst. Evol. Microbiol.">
        <title>The Global Catalogue of Microorganisms (GCM) 10K type strain sequencing project: providing services to taxonomists for standard genome sequencing and annotation.</title>
        <authorList>
            <consortium name="The Broad Institute Genomics Platform"/>
            <consortium name="The Broad Institute Genome Sequencing Center for Infectious Disease"/>
            <person name="Wu L."/>
            <person name="Ma J."/>
        </authorList>
    </citation>
    <scope>NUCLEOTIDE SEQUENCE [LARGE SCALE GENOMIC DNA]</scope>
    <source>
        <strain evidence="3">KCTC 42644</strain>
    </source>
</reference>
<keyword evidence="1" id="KW-0812">Transmembrane</keyword>
<feature type="transmembrane region" description="Helical" evidence="1">
    <location>
        <begin position="6"/>
        <end position="22"/>
    </location>
</feature>
<feature type="transmembrane region" description="Helical" evidence="1">
    <location>
        <begin position="80"/>
        <end position="98"/>
    </location>
</feature>
<feature type="transmembrane region" description="Helical" evidence="1">
    <location>
        <begin position="54"/>
        <end position="73"/>
    </location>
</feature>
<dbReference type="EMBL" id="JBHRXV010000014">
    <property type="protein sequence ID" value="MFC3714389.1"/>
    <property type="molecule type" value="Genomic_DNA"/>
</dbReference>
<dbReference type="RefSeq" id="WP_380863888.1">
    <property type="nucleotide sequence ID" value="NZ_JBHRXV010000014.1"/>
</dbReference>
<keyword evidence="1" id="KW-1133">Transmembrane helix</keyword>
<evidence type="ECO:0000256" key="1">
    <source>
        <dbReference type="SAM" id="Phobius"/>
    </source>
</evidence>
<keyword evidence="3" id="KW-1185">Reference proteome</keyword>
<protein>
    <recommendedName>
        <fullName evidence="4">Integral membrane protein</fullName>
    </recommendedName>
</protein>
<dbReference type="Proteomes" id="UP001595615">
    <property type="component" value="Unassembled WGS sequence"/>
</dbReference>
<feature type="transmembrane region" description="Helical" evidence="1">
    <location>
        <begin position="113"/>
        <end position="133"/>
    </location>
</feature>